<evidence type="ECO:0000256" key="2">
    <source>
        <dbReference type="ARBA" id="ARBA00004418"/>
    </source>
</evidence>
<dbReference type="SMART" id="SM00014">
    <property type="entry name" value="acidPPc"/>
    <property type="match status" value="1"/>
</dbReference>
<gene>
    <name evidence="10" type="ORF">HMPREF9018_0755</name>
</gene>
<evidence type="ECO:0000313" key="10">
    <source>
        <dbReference type="EMBL" id="EFN91318.1"/>
    </source>
</evidence>
<dbReference type="eggNOG" id="COG0671">
    <property type="taxonomic scope" value="Bacteria"/>
</dbReference>
<comment type="similarity">
    <text evidence="3 8">Belongs to the class A bacterial acid phosphatase family.</text>
</comment>
<comment type="subcellular location">
    <subcellularLocation>
        <location evidence="2">Periplasm</location>
    </subcellularLocation>
</comment>
<evidence type="ECO:0000256" key="6">
    <source>
        <dbReference type="ARBA" id="ARBA00022764"/>
    </source>
</evidence>
<evidence type="ECO:0000256" key="8">
    <source>
        <dbReference type="PIRNR" id="PIRNR000897"/>
    </source>
</evidence>
<dbReference type="CDD" id="cd03397">
    <property type="entry name" value="PAP2_acid_phosphatase"/>
    <property type="match status" value="1"/>
</dbReference>
<evidence type="ECO:0000256" key="5">
    <source>
        <dbReference type="ARBA" id="ARBA00022729"/>
    </source>
</evidence>
<dbReference type="PROSITE" id="PS01157">
    <property type="entry name" value="ACID_PHOSPH_CL_A"/>
    <property type="match status" value="1"/>
</dbReference>
<dbReference type="Pfam" id="PF01569">
    <property type="entry name" value="PAP2"/>
    <property type="match status" value="1"/>
</dbReference>
<dbReference type="Proteomes" id="UP000016016">
    <property type="component" value="Unassembled WGS sequence"/>
</dbReference>
<evidence type="ECO:0000313" key="11">
    <source>
        <dbReference type="Proteomes" id="UP000016016"/>
    </source>
</evidence>
<keyword evidence="6" id="KW-0574">Periplasm</keyword>
<dbReference type="GO" id="GO:0003993">
    <property type="term" value="F:acid phosphatase activity"/>
    <property type="evidence" value="ECO:0007669"/>
    <property type="project" value="UniProtKB-EC"/>
</dbReference>
<dbReference type="GO" id="GO:0030288">
    <property type="term" value="C:outer membrane-bounded periplasmic space"/>
    <property type="evidence" value="ECO:0007669"/>
    <property type="project" value="InterPro"/>
</dbReference>
<dbReference type="PIRSF" id="PIRSF000897">
    <property type="entry name" value="Acid_Ptase_ClsA"/>
    <property type="match status" value="1"/>
</dbReference>
<protein>
    <recommendedName>
        <fullName evidence="4 8">Acid phosphatase</fullName>
        <ecNumber evidence="4 8">3.1.3.2</ecNumber>
    </recommendedName>
</protein>
<dbReference type="Gene3D" id="1.20.144.10">
    <property type="entry name" value="Phosphatidic acid phosphatase type 2/haloperoxidase"/>
    <property type="match status" value="1"/>
</dbReference>
<dbReference type="EC" id="3.1.3.2" evidence="4 8"/>
<sequence>MQLFFLFSYTIFATHKNIFKNLLKLKLMVNKTLFVSVLTFFSVTTFAQNSSKIKDVRTRPDLYFLQDGQQASSLDLLPAPPKQGSVQFLYDEAQYQWGKMQRDTPRGDQAVKDARVGGDGVPQAFSEAFGVNISKETTPEIYKLVLNIREDAGDLATRGAKNHYMRIRPFAFYKEMTCNPEQQQELSTNGSYPSGHTAIGWATALVLSEINVDRQNEILKRGYEMGQSRVICGYHWQSDVDAARIVSAAVVARLHANPAFQAQMAKAKKEFAKLVKEGKVTKSTFKASN</sequence>
<keyword evidence="7 8" id="KW-0378">Hydrolase</keyword>
<name>E1GVF4_9BACT</name>
<proteinExistence type="inferred from homology"/>
<accession>E1GVF4</accession>
<evidence type="ECO:0000256" key="7">
    <source>
        <dbReference type="ARBA" id="ARBA00022801"/>
    </source>
</evidence>
<dbReference type="SUPFAM" id="SSF48317">
    <property type="entry name" value="Acid phosphatase/Vanadium-dependent haloperoxidase"/>
    <property type="match status" value="1"/>
</dbReference>
<comment type="catalytic activity">
    <reaction evidence="1 8">
        <text>a phosphate monoester + H2O = an alcohol + phosphate</text>
        <dbReference type="Rhea" id="RHEA:15017"/>
        <dbReference type="ChEBI" id="CHEBI:15377"/>
        <dbReference type="ChEBI" id="CHEBI:30879"/>
        <dbReference type="ChEBI" id="CHEBI:43474"/>
        <dbReference type="ChEBI" id="CHEBI:67140"/>
        <dbReference type="EC" id="3.1.3.2"/>
    </reaction>
</comment>
<dbReference type="AlphaFoldDB" id="E1GVF4"/>
<evidence type="ECO:0000256" key="1">
    <source>
        <dbReference type="ARBA" id="ARBA00000032"/>
    </source>
</evidence>
<dbReference type="InterPro" id="IPR036938">
    <property type="entry name" value="PAP2/HPO_sf"/>
</dbReference>
<comment type="caution">
    <text evidence="10">The sequence shown here is derived from an EMBL/GenBank/DDBJ whole genome shotgun (WGS) entry which is preliminary data.</text>
</comment>
<feature type="domain" description="Phosphatidic acid phosphatase type 2/haloperoxidase" evidence="9">
    <location>
        <begin position="143"/>
        <end position="255"/>
    </location>
</feature>
<evidence type="ECO:0000256" key="3">
    <source>
        <dbReference type="ARBA" id="ARBA00009017"/>
    </source>
</evidence>
<keyword evidence="5" id="KW-0732">Signal</keyword>
<reference evidence="10 11" key="1">
    <citation type="submission" date="2010-09" db="EMBL/GenBank/DDBJ databases">
        <authorList>
            <person name="Harkins D.M."/>
            <person name="Madupu R."/>
            <person name="Durkin A.S."/>
            <person name="Torralba M."/>
            <person name="Methe B."/>
            <person name="Sutton G.G."/>
            <person name="Nelson K.E."/>
        </authorList>
    </citation>
    <scope>NUCLEOTIDE SEQUENCE [LARGE SCALE GENOMIC DNA]</scope>
    <source>
        <strain evidence="10 11">CRIS 21A-A</strain>
    </source>
</reference>
<dbReference type="InterPro" id="IPR018296">
    <property type="entry name" value="Acid_Pase_classA_bac_CS"/>
</dbReference>
<evidence type="ECO:0000256" key="4">
    <source>
        <dbReference type="ARBA" id="ARBA00012646"/>
    </source>
</evidence>
<evidence type="ECO:0000259" key="9">
    <source>
        <dbReference type="SMART" id="SM00014"/>
    </source>
</evidence>
<organism evidence="10 11">
    <name type="scientific">Prevotella amnii CRIS 21A-A</name>
    <dbReference type="NCBI Taxonomy" id="679191"/>
    <lineage>
        <taxon>Bacteria</taxon>
        <taxon>Pseudomonadati</taxon>
        <taxon>Bacteroidota</taxon>
        <taxon>Bacteroidia</taxon>
        <taxon>Bacteroidales</taxon>
        <taxon>Prevotellaceae</taxon>
        <taxon>Prevotella</taxon>
    </lineage>
</organism>
<dbReference type="InterPro" id="IPR001011">
    <property type="entry name" value="Acid_Pase_classA_bac"/>
</dbReference>
<dbReference type="EMBL" id="ADFQ01000051">
    <property type="protein sequence ID" value="EFN91318.1"/>
    <property type="molecule type" value="Genomic_DNA"/>
</dbReference>
<dbReference type="InterPro" id="IPR000326">
    <property type="entry name" value="PAP2/HPO"/>
</dbReference>
<dbReference type="PRINTS" id="PR00483">
    <property type="entry name" value="BACPHPHTASE"/>
</dbReference>